<evidence type="ECO:0000313" key="2">
    <source>
        <dbReference type="Proteomes" id="UP001329430"/>
    </source>
</evidence>
<dbReference type="AlphaFoldDB" id="A0AAN7ZAD3"/>
<protein>
    <submittedName>
        <fullName evidence="1">Uncharacterized protein</fullName>
    </submittedName>
</protein>
<proteinExistence type="predicted"/>
<reference evidence="1 2" key="1">
    <citation type="journal article" date="2024" name="Insects">
        <title>An Improved Chromosome-Level Genome Assembly of the Firefly Pyrocoelia pectoralis.</title>
        <authorList>
            <person name="Fu X."/>
            <person name="Meyer-Rochow V.B."/>
            <person name="Ballantyne L."/>
            <person name="Zhu X."/>
        </authorList>
    </citation>
    <scope>NUCLEOTIDE SEQUENCE [LARGE SCALE GENOMIC DNA]</scope>
    <source>
        <strain evidence="1">XCY_ONT2</strain>
    </source>
</reference>
<organism evidence="1 2">
    <name type="scientific">Pyrocoelia pectoralis</name>
    <dbReference type="NCBI Taxonomy" id="417401"/>
    <lineage>
        <taxon>Eukaryota</taxon>
        <taxon>Metazoa</taxon>
        <taxon>Ecdysozoa</taxon>
        <taxon>Arthropoda</taxon>
        <taxon>Hexapoda</taxon>
        <taxon>Insecta</taxon>
        <taxon>Pterygota</taxon>
        <taxon>Neoptera</taxon>
        <taxon>Endopterygota</taxon>
        <taxon>Coleoptera</taxon>
        <taxon>Polyphaga</taxon>
        <taxon>Elateriformia</taxon>
        <taxon>Elateroidea</taxon>
        <taxon>Lampyridae</taxon>
        <taxon>Lampyrinae</taxon>
        <taxon>Pyrocoelia</taxon>
    </lineage>
</organism>
<keyword evidence="2" id="KW-1185">Reference proteome</keyword>
<comment type="caution">
    <text evidence="1">The sequence shown here is derived from an EMBL/GenBank/DDBJ whole genome shotgun (WGS) entry which is preliminary data.</text>
</comment>
<accession>A0AAN7ZAD3</accession>
<name>A0AAN7ZAD3_9COLE</name>
<evidence type="ECO:0000313" key="1">
    <source>
        <dbReference type="EMBL" id="KAK5640325.1"/>
    </source>
</evidence>
<sequence length="305" mass="35134">MASRRTQNILALSKQQSDNAFIEYIVGEAGILTPTKDTTEQCPSLNLGTSSLINVDEIGEDLMDVDLVNPNIISSTTNFGALEDAPIIIIDNIEKENAEPDVLERDNINTHDRILISKTRNRRKVSEGWDYNVNKYKRAKGCPYQGKKKTDQTWDYKVNRPGKFLSNPCNCILSKRTSAIQCQKLSEEKRIKIFQTFWNKMTWSDRKIQVQTLVKCEYVKRRRGQNNESKRNFSIKYFLKVDLETIRVCKRMFGGTLGLKETMVLTWIKENIKSSQESNIGSELKQVNRKSQMDLRGFLTKATIF</sequence>
<dbReference type="Proteomes" id="UP001329430">
    <property type="component" value="Chromosome 8"/>
</dbReference>
<gene>
    <name evidence="1" type="ORF">RI129_011136</name>
</gene>
<dbReference type="EMBL" id="JAVRBK010000008">
    <property type="protein sequence ID" value="KAK5640325.1"/>
    <property type="molecule type" value="Genomic_DNA"/>
</dbReference>